<sequence length="302" mass="31618">MPDGAGPVRRVRHATLTVAAIALALGGGATWLVLRGVPGQAQPTDEFANVLMHVHGLGVDPADGVLYAASHTGLFRLPEDPSGKAERVADRWQDTMAFTVVGPNRFLASGHPDLREDEPDMLGLIESRDAGETWEALSRQGVSDFHVLQPAGGLLYGYDSTAGRLLVTVDQQTWQARSTMVMTALAANPADTGTLLAVAADGGLRRSEDGGRSFTPLPGTPVLATLAWPDPGVVYGTDPDGTVLTSPDGGTTWQPRGTLDGPAAALTAEDLATVHVATDTGVYTSTDGGRTFEVRYPITLGR</sequence>
<dbReference type="Proteomes" id="UP000280726">
    <property type="component" value="Unassembled WGS sequence"/>
</dbReference>
<evidence type="ECO:0000313" key="2">
    <source>
        <dbReference type="Proteomes" id="UP000280726"/>
    </source>
</evidence>
<name>A0A3N4Z7I8_9MICO</name>
<dbReference type="CDD" id="cd15482">
    <property type="entry name" value="Sialidase_non-viral"/>
    <property type="match status" value="1"/>
</dbReference>
<dbReference type="Gene3D" id="2.130.10.10">
    <property type="entry name" value="YVTN repeat-like/Quinoprotein amine dehydrogenase"/>
    <property type="match status" value="2"/>
</dbReference>
<protein>
    <recommendedName>
        <fullName evidence="3">BNR/Asp-box repeat protein</fullName>
    </recommendedName>
</protein>
<gene>
    <name evidence="1" type="ORF">EDD32_2796</name>
</gene>
<evidence type="ECO:0000313" key="1">
    <source>
        <dbReference type="EMBL" id="RPF28273.1"/>
    </source>
</evidence>
<keyword evidence="2" id="KW-1185">Reference proteome</keyword>
<dbReference type="InterPro" id="IPR054817">
    <property type="entry name" value="Glycosyl_F510_1955-like"/>
</dbReference>
<organism evidence="1 2">
    <name type="scientific">Georgenia muralis</name>
    <dbReference type="NCBI Taxonomy" id="154117"/>
    <lineage>
        <taxon>Bacteria</taxon>
        <taxon>Bacillati</taxon>
        <taxon>Actinomycetota</taxon>
        <taxon>Actinomycetes</taxon>
        <taxon>Micrococcales</taxon>
        <taxon>Bogoriellaceae</taxon>
        <taxon>Georgenia</taxon>
    </lineage>
</organism>
<dbReference type="SUPFAM" id="SSF110296">
    <property type="entry name" value="Oligoxyloglucan reducing end-specific cellobiohydrolase"/>
    <property type="match status" value="1"/>
</dbReference>
<proteinExistence type="predicted"/>
<dbReference type="EMBL" id="RKRA01000001">
    <property type="protein sequence ID" value="RPF28273.1"/>
    <property type="molecule type" value="Genomic_DNA"/>
</dbReference>
<dbReference type="InterPro" id="IPR015943">
    <property type="entry name" value="WD40/YVTN_repeat-like_dom_sf"/>
</dbReference>
<dbReference type="AlphaFoldDB" id="A0A3N4Z7I8"/>
<accession>A0A3N4Z7I8</accession>
<evidence type="ECO:0008006" key="3">
    <source>
        <dbReference type="Google" id="ProtNLM"/>
    </source>
</evidence>
<comment type="caution">
    <text evidence="1">The sequence shown here is derived from an EMBL/GenBank/DDBJ whole genome shotgun (WGS) entry which is preliminary data.</text>
</comment>
<reference evidence="1 2" key="1">
    <citation type="submission" date="2018-11" db="EMBL/GenBank/DDBJ databases">
        <title>Sequencing the genomes of 1000 actinobacteria strains.</title>
        <authorList>
            <person name="Klenk H.-P."/>
        </authorList>
    </citation>
    <scope>NUCLEOTIDE SEQUENCE [LARGE SCALE GENOMIC DNA]</scope>
    <source>
        <strain evidence="1 2">DSM 14418</strain>
    </source>
</reference>
<dbReference type="NCBIfam" id="NF045728">
    <property type="entry name" value="glycosyl_F510_1955"/>
    <property type="match status" value="1"/>
</dbReference>